<feature type="domain" description="Rieske" evidence="6">
    <location>
        <begin position="419"/>
        <end position="508"/>
    </location>
</feature>
<dbReference type="GO" id="GO:0016020">
    <property type="term" value="C:membrane"/>
    <property type="evidence" value="ECO:0007669"/>
    <property type="project" value="InterPro"/>
</dbReference>
<evidence type="ECO:0000256" key="2">
    <source>
        <dbReference type="ARBA" id="ARBA00022723"/>
    </source>
</evidence>
<evidence type="ECO:0000313" key="8">
    <source>
        <dbReference type="Proteomes" id="UP000031972"/>
    </source>
</evidence>
<dbReference type="GO" id="GO:0005737">
    <property type="term" value="C:cytoplasm"/>
    <property type="evidence" value="ECO:0007669"/>
    <property type="project" value="TreeGrafter"/>
</dbReference>
<dbReference type="InterPro" id="IPR005805">
    <property type="entry name" value="Rieske_Fe-S_prot_C"/>
</dbReference>
<dbReference type="InterPro" id="IPR036188">
    <property type="entry name" value="FAD/NAD-bd_sf"/>
</dbReference>
<dbReference type="PANTHER" id="PTHR13847:SF274">
    <property type="entry name" value="RIESKE 2FE-2S IRON-SULFUR PROTEIN YHFW-RELATED"/>
    <property type="match status" value="1"/>
</dbReference>
<protein>
    <recommendedName>
        <fullName evidence="6">Rieske domain-containing protein</fullName>
    </recommendedName>
</protein>
<evidence type="ECO:0000256" key="5">
    <source>
        <dbReference type="ARBA" id="ARBA00023157"/>
    </source>
</evidence>
<evidence type="ECO:0000256" key="3">
    <source>
        <dbReference type="ARBA" id="ARBA00023004"/>
    </source>
</evidence>
<evidence type="ECO:0000259" key="6">
    <source>
        <dbReference type="PROSITE" id="PS51296"/>
    </source>
</evidence>
<dbReference type="InterPro" id="IPR006076">
    <property type="entry name" value="FAD-dep_OxRdtase"/>
</dbReference>
<dbReference type="GO" id="GO:0004497">
    <property type="term" value="F:monooxygenase activity"/>
    <property type="evidence" value="ECO:0007669"/>
    <property type="project" value="UniProtKB-ARBA"/>
</dbReference>
<dbReference type="GO" id="GO:0051537">
    <property type="term" value="F:2 iron, 2 sulfur cluster binding"/>
    <property type="evidence" value="ECO:0007669"/>
    <property type="project" value="UniProtKB-KW"/>
</dbReference>
<keyword evidence="4" id="KW-0411">Iron-sulfur</keyword>
<keyword evidence="8" id="KW-1185">Reference proteome</keyword>
<dbReference type="InterPro" id="IPR017941">
    <property type="entry name" value="Rieske_2Fe-2S"/>
</dbReference>
<dbReference type="SUPFAM" id="SSF51971">
    <property type="entry name" value="Nucleotide-binding domain"/>
    <property type="match status" value="1"/>
</dbReference>
<dbReference type="Gene3D" id="3.50.50.60">
    <property type="entry name" value="FAD/NAD(P)-binding domain"/>
    <property type="match status" value="1"/>
</dbReference>
<keyword evidence="3" id="KW-0408">Iron</keyword>
<proteinExistence type="predicted"/>
<dbReference type="RefSeq" id="WP_041053546.1">
    <property type="nucleotide sequence ID" value="NZ_JXRR01000001.1"/>
</dbReference>
<dbReference type="FunFam" id="2.102.10.10:FF:000014">
    <property type="entry name" value="Oxidoreductase, FAD dependent"/>
    <property type="match status" value="1"/>
</dbReference>
<accession>A0A0C2W9R0</accession>
<dbReference type="EMBL" id="JXRR01000001">
    <property type="protein sequence ID" value="KIL52788.1"/>
    <property type="molecule type" value="Genomic_DNA"/>
</dbReference>
<dbReference type="Gene3D" id="2.102.10.10">
    <property type="entry name" value="Rieske [2Fe-2S] iron-sulphur domain"/>
    <property type="match status" value="1"/>
</dbReference>
<dbReference type="Gene3D" id="3.30.9.10">
    <property type="entry name" value="D-Amino Acid Oxidase, subunit A, domain 2"/>
    <property type="match status" value="1"/>
</dbReference>
<dbReference type="InterPro" id="IPR036922">
    <property type="entry name" value="Rieske_2Fe-2S_sf"/>
</dbReference>
<keyword evidence="1" id="KW-0001">2Fe-2S</keyword>
<dbReference type="OrthoDB" id="9767869at2"/>
<gene>
    <name evidence="7" type="ORF">KR50_01170</name>
</gene>
<dbReference type="GO" id="GO:0016705">
    <property type="term" value="F:oxidoreductase activity, acting on paired donors, with incorporation or reduction of molecular oxygen"/>
    <property type="evidence" value="ECO:0007669"/>
    <property type="project" value="UniProtKB-ARBA"/>
</dbReference>
<comment type="caution">
    <text evidence="7">The sequence shown here is derived from an EMBL/GenBank/DDBJ whole genome shotgun (WGS) entry which is preliminary data.</text>
</comment>
<organism evidence="7 8">
    <name type="scientific">Jeotgalibacillus campisalis</name>
    <dbReference type="NCBI Taxonomy" id="220754"/>
    <lineage>
        <taxon>Bacteria</taxon>
        <taxon>Bacillati</taxon>
        <taxon>Bacillota</taxon>
        <taxon>Bacilli</taxon>
        <taxon>Bacillales</taxon>
        <taxon>Caryophanaceae</taxon>
        <taxon>Jeotgalibacillus</taxon>
    </lineage>
</organism>
<dbReference type="PATRIC" id="fig|220754.4.peg.119"/>
<dbReference type="InterPro" id="IPR038010">
    <property type="entry name" value="YhfW_C"/>
</dbReference>
<name>A0A0C2W9R0_9BACL</name>
<sequence length="508" mass="56656">MKTNHEREAYWRDSAEVPDFPVLDESRQTDVVVVGGGITGLTTAYLLCQKGLRVTLVEASELLSGTTRYTTAKITSQHGAIYDELLQHFGRDGARQFFDQNQQALNWMRQIVKQNNWDCDFEDHDSWIYATSNESLKQLLKEQKAYEELDIPFRTASTLPFDIPCKGALIMPDQAQFHPIRYLAHMAKEIVSMGGRIHEQTKAVDIKEGEDLQVTMESGHALSCQHVVIATSYPFWDGAGLYFARLEVERSYIVSGKWEGEDPGGMYLSLDSPSRSIRFYQHDGSRGIMIGGDGHKSGQGGQHEQHAQNLKEFTHAQIGPVDFTYEWSAQDNITLDKLPYIGPLTNRHPRVLVATGYRKWGMTQGTMAAHLLSERILGVPNSSADLYDPNRFKADPSIKQAATLNTDTAVQFVKGKLESPSIELAQLAEGKGGAVKWEGKTIGAYRDEHGKVFAVDPTCTHLGCECKWNDSENSWDCPCHGSRFAVDGEVLNGPALKPLKVIKTDESN</sequence>
<dbReference type="AlphaFoldDB" id="A0A0C2W9R0"/>
<dbReference type="CDD" id="cd03477">
    <property type="entry name" value="Rieske_YhfW_C"/>
    <property type="match status" value="1"/>
</dbReference>
<dbReference type="Pfam" id="PF01266">
    <property type="entry name" value="DAO"/>
    <property type="match status" value="1"/>
</dbReference>
<evidence type="ECO:0000256" key="1">
    <source>
        <dbReference type="ARBA" id="ARBA00022714"/>
    </source>
</evidence>
<reference evidence="7 8" key="1">
    <citation type="submission" date="2015-01" db="EMBL/GenBank/DDBJ databases">
        <title>Jeotgalibacillus campisalis genome sequencing.</title>
        <authorList>
            <person name="Goh K.M."/>
            <person name="Chan K.-G."/>
            <person name="Yaakop A.S."/>
            <person name="Ee R."/>
            <person name="Gan H.M."/>
            <person name="Chan C.S."/>
        </authorList>
    </citation>
    <scope>NUCLEOTIDE SEQUENCE [LARGE SCALE GENOMIC DNA]</scope>
    <source>
        <strain evidence="7 8">SF-57</strain>
    </source>
</reference>
<dbReference type="PROSITE" id="PS51296">
    <property type="entry name" value="RIESKE"/>
    <property type="match status" value="1"/>
</dbReference>
<keyword evidence="2" id="KW-0479">Metal-binding</keyword>
<evidence type="ECO:0000256" key="4">
    <source>
        <dbReference type="ARBA" id="ARBA00023014"/>
    </source>
</evidence>
<dbReference type="Pfam" id="PF00355">
    <property type="entry name" value="Rieske"/>
    <property type="match status" value="1"/>
</dbReference>
<keyword evidence="5" id="KW-1015">Disulfide bond</keyword>
<dbReference type="SUPFAM" id="SSF50022">
    <property type="entry name" value="ISP domain"/>
    <property type="match status" value="1"/>
</dbReference>
<dbReference type="PRINTS" id="PR00162">
    <property type="entry name" value="RIESKE"/>
</dbReference>
<dbReference type="Proteomes" id="UP000031972">
    <property type="component" value="Unassembled WGS sequence"/>
</dbReference>
<dbReference type="PANTHER" id="PTHR13847">
    <property type="entry name" value="SARCOSINE DEHYDROGENASE-RELATED"/>
    <property type="match status" value="1"/>
</dbReference>
<dbReference type="GO" id="GO:0046872">
    <property type="term" value="F:metal ion binding"/>
    <property type="evidence" value="ECO:0007669"/>
    <property type="project" value="UniProtKB-KW"/>
</dbReference>
<evidence type="ECO:0000313" key="7">
    <source>
        <dbReference type="EMBL" id="KIL52788.1"/>
    </source>
</evidence>